<dbReference type="Proteomes" id="UP000024404">
    <property type="component" value="Unassembled WGS sequence"/>
</dbReference>
<accession>A0A8R1XV50</accession>
<proteinExistence type="predicted"/>
<dbReference type="AlphaFoldDB" id="A0A8R1XV50"/>
<sequence length="35" mass="4064">MQAQLIRNASNNLNVKTCAVRHQTSYLQLDGRYKQ</sequence>
<evidence type="ECO:0000313" key="1">
    <source>
        <dbReference type="EnsemblMetazoa" id="OVOC4867.1"/>
    </source>
</evidence>
<reference evidence="2" key="1">
    <citation type="submission" date="2013-10" db="EMBL/GenBank/DDBJ databases">
        <title>Genome sequencing of Onchocerca volvulus.</title>
        <authorList>
            <person name="Cotton J."/>
            <person name="Tsai J."/>
            <person name="Stanley E."/>
            <person name="Tracey A."/>
            <person name="Holroyd N."/>
            <person name="Lustigman S."/>
            <person name="Berriman M."/>
        </authorList>
    </citation>
    <scope>NUCLEOTIDE SEQUENCE</scope>
</reference>
<protein>
    <submittedName>
        <fullName evidence="1">Uncharacterized protein</fullName>
    </submittedName>
</protein>
<organism evidence="1 2">
    <name type="scientific">Onchocerca volvulus</name>
    <dbReference type="NCBI Taxonomy" id="6282"/>
    <lineage>
        <taxon>Eukaryota</taxon>
        <taxon>Metazoa</taxon>
        <taxon>Ecdysozoa</taxon>
        <taxon>Nematoda</taxon>
        <taxon>Chromadorea</taxon>
        <taxon>Rhabditida</taxon>
        <taxon>Spirurina</taxon>
        <taxon>Spiruromorpha</taxon>
        <taxon>Filarioidea</taxon>
        <taxon>Onchocercidae</taxon>
        <taxon>Onchocerca</taxon>
    </lineage>
</organism>
<dbReference type="EMBL" id="CMVM020000144">
    <property type="status" value="NOT_ANNOTATED_CDS"/>
    <property type="molecule type" value="Genomic_DNA"/>
</dbReference>
<evidence type="ECO:0000313" key="2">
    <source>
        <dbReference type="Proteomes" id="UP000024404"/>
    </source>
</evidence>
<name>A0A8R1XV50_ONCVO</name>
<keyword evidence="2" id="KW-1185">Reference proteome</keyword>
<reference evidence="1" key="2">
    <citation type="submission" date="2022-06" db="UniProtKB">
        <authorList>
            <consortium name="EnsemblMetazoa"/>
        </authorList>
    </citation>
    <scope>IDENTIFICATION</scope>
</reference>
<dbReference type="EnsemblMetazoa" id="OVOC4867.1">
    <property type="protein sequence ID" value="OVOC4867.1"/>
    <property type="gene ID" value="WBGene00241676"/>
</dbReference>